<dbReference type="InterPro" id="IPR036116">
    <property type="entry name" value="FN3_sf"/>
</dbReference>
<evidence type="ECO:0000259" key="2">
    <source>
        <dbReference type="PROSITE" id="PS50853"/>
    </source>
</evidence>
<dbReference type="Proteomes" id="UP000683360">
    <property type="component" value="Unassembled WGS sequence"/>
</dbReference>
<dbReference type="InterPro" id="IPR013783">
    <property type="entry name" value="Ig-like_fold"/>
</dbReference>
<feature type="domain" description="Fibronectin type-III" evidence="2">
    <location>
        <begin position="78"/>
        <end position="176"/>
    </location>
</feature>
<feature type="domain" description="Fibronectin type-III" evidence="2">
    <location>
        <begin position="357"/>
        <end position="455"/>
    </location>
</feature>
<keyword evidence="1" id="KW-0677">Repeat</keyword>
<dbReference type="AlphaFoldDB" id="A0A8S3PP76"/>
<evidence type="ECO:0000313" key="3">
    <source>
        <dbReference type="EMBL" id="CAG2184461.1"/>
    </source>
</evidence>
<sequence length="756" mass="89105">MSPTIVRSMRLLIKFESANRWNDLTLSTKKVMDVPNKHCRYELQDLSPETWYEIKYGLLTTIFAVNIRSVKETDIKVAPKEFEINECTERSITIEWSIDESDNCPQYEIAYQVQSANRWNDLTLSTKKVMDVPNKHCRYELQDLSPETWYEIKIRAVDNHLCSQYTECKRKQTLKVAPKEFEINECTERSITIEWNIDEFDNCPQYEIAYQVQSADRWNDLTLSTEKVMDVPNKHCRYELQDLSPETWYEIKIRAVDNHLCSQYTESPKEFEINECTERSITIEWSIDESDNCPQYEIAYQVQSADRWNDLTLSTEKVMDVPNKHCRYELQDLSPETWYGIKIRAVDNNLPSQYTESPKEFEINECTERSITIGWSIDESDNCPQYEIAYQVQSADRWNDLTLSTEKVMDVPNKHCRYELQDLSPETWYGIKIRAVDNNLPSQYTECKNKQTLKVAPKEFDIFECTERSITIGWSIDESENCPQYEIAYQVQSADRWNELTLSTEKVMNVPNKRCMYELQDLSPETWYEIKIRAVDNNLHSQYTECKNKQTLKVAPKEFEIIECTERSITIGWSIDESDNCPQYEIAYQVQSADSWIELTLSTEKVMDVPNKRCRYELQALSPETWYEIKIRAVDNHLRSQYTESPKEFDIIECTERSITFGWSIDESDNCPQYGIAYQVQSANSWNDLTLSTEKVMDVPNKRCRYELQDLSPETWYEIKIRAVDNHLPSQYTECKKKQTLKVGKGNHILVFTYCC</sequence>
<gene>
    <name evidence="3" type="ORF">MEDL_110</name>
</gene>
<dbReference type="Gene3D" id="2.60.40.10">
    <property type="entry name" value="Immunoglobulins"/>
    <property type="match status" value="7"/>
</dbReference>
<feature type="domain" description="Fibronectin type-III" evidence="2">
    <location>
        <begin position="177"/>
        <end position="276"/>
    </location>
</feature>
<evidence type="ECO:0000256" key="1">
    <source>
        <dbReference type="ARBA" id="ARBA00022737"/>
    </source>
</evidence>
<feature type="domain" description="Fibronectin type-III" evidence="2">
    <location>
        <begin position="555"/>
        <end position="654"/>
    </location>
</feature>
<comment type="caution">
    <text evidence="3">The sequence shown here is derived from an EMBL/GenBank/DDBJ whole genome shotgun (WGS) entry which is preliminary data.</text>
</comment>
<dbReference type="Pfam" id="PF00041">
    <property type="entry name" value="fn3"/>
    <property type="match status" value="7"/>
</dbReference>
<organism evidence="3 4">
    <name type="scientific">Mytilus edulis</name>
    <name type="common">Blue mussel</name>
    <dbReference type="NCBI Taxonomy" id="6550"/>
    <lineage>
        <taxon>Eukaryota</taxon>
        <taxon>Metazoa</taxon>
        <taxon>Spiralia</taxon>
        <taxon>Lophotrochozoa</taxon>
        <taxon>Mollusca</taxon>
        <taxon>Bivalvia</taxon>
        <taxon>Autobranchia</taxon>
        <taxon>Pteriomorphia</taxon>
        <taxon>Mytilida</taxon>
        <taxon>Mytiloidea</taxon>
        <taxon>Mytilidae</taxon>
        <taxon>Mytilinae</taxon>
        <taxon>Mytilus</taxon>
    </lineage>
</organism>
<dbReference type="PANTHER" id="PTHR46708">
    <property type="entry name" value="TENASCIN"/>
    <property type="match status" value="1"/>
</dbReference>
<evidence type="ECO:0000313" key="4">
    <source>
        <dbReference type="Proteomes" id="UP000683360"/>
    </source>
</evidence>
<reference evidence="3" key="1">
    <citation type="submission" date="2021-03" db="EMBL/GenBank/DDBJ databases">
        <authorList>
            <person name="Bekaert M."/>
        </authorList>
    </citation>
    <scope>NUCLEOTIDE SEQUENCE</scope>
</reference>
<dbReference type="SUPFAM" id="SSF49265">
    <property type="entry name" value="Fibronectin type III"/>
    <property type="match status" value="4"/>
</dbReference>
<keyword evidence="4" id="KW-1185">Reference proteome</keyword>
<dbReference type="PROSITE" id="PS50853">
    <property type="entry name" value="FN3"/>
    <property type="match status" value="5"/>
</dbReference>
<dbReference type="PANTHER" id="PTHR46708:SF2">
    <property type="entry name" value="FIBRONECTIN TYPE-III DOMAIN-CONTAINING PROTEIN"/>
    <property type="match status" value="1"/>
</dbReference>
<name>A0A8S3PP76_MYTED</name>
<proteinExistence type="predicted"/>
<dbReference type="InterPro" id="IPR050991">
    <property type="entry name" value="ECM_Regulatory_Proteins"/>
</dbReference>
<dbReference type="OrthoDB" id="152385at2759"/>
<dbReference type="EMBL" id="CAJPWZ010000005">
    <property type="protein sequence ID" value="CAG2184461.1"/>
    <property type="molecule type" value="Genomic_DNA"/>
</dbReference>
<accession>A0A8S3PP76</accession>
<dbReference type="CDD" id="cd00063">
    <property type="entry name" value="FN3"/>
    <property type="match status" value="7"/>
</dbReference>
<protein>
    <submittedName>
        <fullName evidence="3">TN</fullName>
    </submittedName>
</protein>
<feature type="domain" description="Fibronectin type-III" evidence="2">
    <location>
        <begin position="456"/>
        <end position="554"/>
    </location>
</feature>
<dbReference type="SMART" id="SM00060">
    <property type="entry name" value="FN3"/>
    <property type="match status" value="7"/>
</dbReference>
<dbReference type="InterPro" id="IPR003961">
    <property type="entry name" value="FN3_dom"/>
</dbReference>